<dbReference type="EMBL" id="JAVRHZ010000001">
    <property type="protein sequence ID" value="MDT0555200.1"/>
    <property type="molecule type" value="Genomic_DNA"/>
</dbReference>
<gene>
    <name evidence="1" type="ORF">RM538_04230</name>
</gene>
<evidence type="ECO:0008006" key="3">
    <source>
        <dbReference type="Google" id="ProtNLM"/>
    </source>
</evidence>
<evidence type="ECO:0000313" key="1">
    <source>
        <dbReference type="EMBL" id="MDT0555200.1"/>
    </source>
</evidence>
<comment type="caution">
    <text evidence="1">The sequence shown here is derived from an EMBL/GenBank/DDBJ whole genome shotgun (WGS) entry which is preliminary data.</text>
</comment>
<reference evidence="1 2" key="1">
    <citation type="submission" date="2023-09" db="EMBL/GenBank/DDBJ databases">
        <authorList>
            <person name="Rey-Velasco X."/>
        </authorList>
    </citation>
    <scope>NUCLEOTIDE SEQUENCE [LARGE SCALE GENOMIC DNA]</scope>
    <source>
        <strain evidence="1 2">W242</strain>
    </source>
</reference>
<dbReference type="Proteomes" id="UP001254488">
    <property type="component" value="Unassembled WGS sequence"/>
</dbReference>
<evidence type="ECO:0000313" key="2">
    <source>
        <dbReference type="Proteomes" id="UP001254488"/>
    </source>
</evidence>
<dbReference type="PROSITE" id="PS51257">
    <property type="entry name" value="PROKAR_LIPOPROTEIN"/>
    <property type="match status" value="1"/>
</dbReference>
<protein>
    <recommendedName>
        <fullName evidence="3">Lipoprotein</fullName>
    </recommendedName>
</protein>
<name>A0ABU2YAI7_9FLAO</name>
<dbReference type="RefSeq" id="WP_311332147.1">
    <property type="nucleotide sequence ID" value="NZ_JAVRHZ010000001.1"/>
</dbReference>
<sequence>MKLPYFLTILFLFLFFGCNTKTKKEKETIKEVTEMVKEKPKTKDFRERLEATSPASEKQLQSILPTTLGGLKRIEFTKSRISQNDIASAGAIYTDGTNKKIEVSIVDGASKDGLLAINTHYMAQTLELNSVKSSGHEKTYEKNGLKVLETYVKKDEFYRVSFLYDMRFGVTLETHKVPREALEQIIEQLNLNKLKNL</sequence>
<proteinExistence type="predicted"/>
<accession>A0ABU2YAI7</accession>
<organism evidence="1 2">
    <name type="scientific">Patiriisocius hiemis</name>
    <dbReference type="NCBI Taxonomy" id="3075604"/>
    <lineage>
        <taxon>Bacteria</taxon>
        <taxon>Pseudomonadati</taxon>
        <taxon>Bacteroidota</taxon>
        <taxon>Flavobacteriia</taxon>
        <taxon>Flavobacteriales</taxon>
        <taxon>Flavobacteriaceae</taxon>
        <taxon>Patiriisocius</taxon>
    </lineage>
</organism>
<keyword evidence="2" id="KW-1185">Reference proteome</keyword>